<gene>
    <name evidence="1" type="ORF">DHETER_LOCUS11568</name>
</gene>
<evidence type="ECO:0000313" key="1">
    <source>
        <dbReference type="EMBL" id="CAG8697180.1"/>
    </source>
</evidence>
<organism evidence="1 2">
    <name type="scientific">Dentiscutata heterogama</name>
    <dbReference type="NCBI Taxonomy" id="1316150"/>
    <lineage>
        <taxon>Eukaryota</taxon>
        <taxon>Fungi</taxon>
        <taxon>Fungi incertae sedis</taxon>
        <taxon>Mucoromycota</taxon>
        <taxon>Glomeromycotina</taxon>
        <taxon>Glomeromycetes</taxon>
        <taxon>Diversisporales</taxon>
        <taxon>Gigasporaceae</taxon>
        <taxon>Dentiscutata</taxon>
    </lineage>
</organism>
<keyword evidence="2" id="KW-1185">Reference proteome</keyword>
<dbReference type="EMBL" id="CAJVPU010025709">
    <property type="protein sequence ID" value="CAG8697180.1"/>
    <property type="molecule type" value="Genomic_DNA"/>
</dbReference>
<name>A0ACA9PD33_9GLOM</name>
<evidence type="ECO:0000313" key="2">
    <source>
        <dbReference type="Proteomes" id="UP000789702"/>
    </source>
</evidence>
<reference evidence="1" key="1">
    <citation type="submission" date="2021-06" db="EMBL/GenBank/DDBJ databases">
        <authorList>
            <person name="Kallberg Y."/>
            <person name="Tangrot J."/>
            <person name="Rosling A."/>
        </authorList>
    </citation>
    <scope>NUCLEOTIDE SEQUENCE</scope>
    <source>
        <strain evidence="1">IL203A</strain>
    </source>
</reference>
<comment type="caution">
    <text evidence="1">The sequence shown here is derived from an EMBL/GenBank/DDBJ whole genome shotgun (WGS) entry which is preliminary data.</text>
</comment>
<feature type="non-terminal residue" evidence="1">
    <location>
        <position position="72"/>
    </location>
</feature>
<accession>A0ACA9PD33</accession>
<proteinExistence type="predicted"/>
<feature type="non-terminal residue" evidence="1">
    <location>
        <position position="1"/>
    </location>
</feature>
<protein>
    <submittedName>
        <fullName evidence="1">3021_t:CDS:1</fullName>
    </submittedName>
</protein>
<sequence>KKVKREKLKIYVAFNKNLDKRLNIKKSSNKLASSSKDHSRASKKTTNRQFKSQIGNINNKDNEDSSKTEVNK</sequence>
<dbReference type="Proteomes" id="UP000789702">
    <property type="component" value="Unassembled WGS sequence"/>
</dbReference>